<evidence type="ECO:0000256" key="1">
    <source>
        <dbReference type="SAM" id="MobiDB-lite"/>
    </source>
</evidence>
<dbReference type="AlphaFoldDB" id="A0A8S1BLU1"/>
<organism evidence="2 3">
    <name type="scientific">Arctia plantaginis</name>
    <name type="common">Wood tiger moth</name>
    <name type="synonym">Phalaena plantaginis</name>
    <dbReference type="NCBI Taxonomy" id="874455"/>
    <lineage>
        <taxon>Eukaryota</taxon>
        <taxon>Metazoa</taxon>
        <taxon>Ecdysozoa</taxon>
        <taxon>Arthropoda</taxon>
        <taxon>Hexapoda</taxon>
        <taxon>Insecta</taxon>
        <taxon>Pterygota</taxon>
        <taxon>Neoptera</taxon>
        <taxon>Endopterygota</taxon>
        <taxon>Lepidoptera</taxon>
        <taxon>Glossata</taxon>
        <taxon>Ditrysia</taxon>
        <taxon>Noctuoidea</taxon>
        <taxon>Erebidae</taxon>
        <taxon>Arctiinae</taxon>
        <taxon>Arctia</taxon>
    </lineage>
</organism>
<feature type="compositionally biased region" description="Polar residues" evidence="1">
    <location>
        <begin position="1"/>
        <end position="18"/>
    </location>
</feature>
<feature type="region of interest" description="Disordered" evidence="1">
    <location>
        <begin position="1"/>
        <end position="25"/>
    </location>
</feature>
<gene>
    <name evidence="2" type="ORF">APLA_LOCUS17226</name>
</gene>
<evidence type="ECO:0000313" key="2">
    <source>
        <dbReference type="EMBL" id="CAB3260102.1"/>
    </source>
</evidence>
<evidence type="ECO:0000313" key="3">
    <source>
        <dbReference type="Proteomes" id="UP000494106"/>
    </source>
</evidence>
<accession>A0A8S1BLU1</accession>
<protein>
    <submittedName>
        <fullName evidence="2">Uncharacterized protein</fullName>
    </submittedName>
</protein>
<sequence length="179" mass="20121">MSAQHTASNSLTGSQPNLSEFEEDETVNRVAIRKRKNPYDSEYFDSRYEVYRCDRDPTASGCSRGGGVAVAVRRELCAFERRAWCVPAPASLAAELWLSVPLRGPARHSAAAAPCDSVYLYIVCTYIPHGPQHAAQIESFYDRNYDHKGFEPEHNIMAWRRSYVCIRRMHTTGIDGGGF</sequence>
<proteinExistence type="predicted"/>
<keyword evidence="3" id="KW-1185">Reference proteome</keyword>
<dbReference type="OrthoDB" id="8069600at2759"/>
<dbReference type="Proteomes" id="UP000494106">
    <property type="component" value="Unassembled WGS sequence"/>
</dbReference>
<reference evidence="2 3" key="1">
    <citation type="submission" date="2020-04" db="EMBL/GenBank/DDBJ databases">
        <authorList>
            <person name="Wallbank WR R."/>
            <person name="Pardo Diaz C."/>
            <person name="Kozak K."/>
            <person name="Martin S."/>
            <person name="Jiggins C."/>
            <person name="Moest M."/>
            <person name="Warren A I."/>
            <person name="Byers J.R.P. K."/>
            <person name="Montejo-Kovacevich G."/>
            <person name="Yen C E."/>
        </authorList>
    </citation>
    <scope>NUCLEOTIDE SEQUENCE [LARGE SCALE GENOMIC DNA]</scope>
</reference>
<dbReference type="EMBL" id="CADEBC010000714">
    <property type="protein sequence ID" value="CAB3260102.1"/>
    <property type="molecule type" value="Genomic_DNA"/>
</dbReference>
<name>A0A8S1BLU1_ARCPL</name>
<comment type="caution">
    <text evidence="2">The sequence shown here is derived from an EMBL/GenBank/DDBJ whole genome shotgun (WGS) entry which is preliminary data.</text>
</comment>